<evidence type="ECO:0000256" key="1">
    <source>
        <dbReference type="ARBA" id="ARBA00008775"/>
    </source>
</evidence>
<reference evidence="3" key="1">
    <citation type="submission" date="2022-05" db="EMBL/GenBank/DDBJ databases">
        <title>Jatrophihabitans sp. SB3-54 whole genome sequence.</title>
        <authorList>
            <person name="Suh M.K."/>
            <person name="Eom M.K."/>
            <person name="Kim J.S."/>
            <person name="Kim H.S."/>
            <person name="Do H.E."/>
            <person name="Shin Y.K."/>
            <person name="Lee J.-S."/>
        </authorList>
    </citation>
    <scope>NUCLEOTIDE SEQUENCE</scope>
    <source>
        <strain evidence="3">SB3-54</strain>
    </source>
</reference>
<name>A0ABY7K0C7_9ACTN</name>
<dbReference type="RefSeq" id="WP_269444166.1">
    <property type="nucleotide sequence ID" value="NZ_CP097463.1"/>
</dbReference>
<evidence type="ECO:0000259" key="2">
    <source>
        <dbReference type="Pfam" id="PF02342"/>
    </source>
</evidence>
<dbReference type="Pfam" id="PF02342">
    <property type="entry name" value="TerD"/>
    <property type="match status" value="1"/>
</dbReference>
<gene>
    <name evidence="3" type="ORF">M6B22_02360</name>
</gene>
<sequence>MAVMKRGANVALTREVPGLTGVVIGMAWNAGAETALSDNLVSAALLCDASNRALSEKHFVFFNQLASPDLSVTDLERAVGEDQDQIEIDLNAVPANVDRIVVVLYVNDGPAQRRTLGQLKSCVVRVLNLADNGELVRSEDLAPALSSETAIALGEVYRHEGGWKFKVLGQGYSRGVGGILADYGLTV</sequence>
<evidence type="ECO:0000313" key="3">
    <source>
        <dbReference type="EMBL" id="WAX57620.1"/>
    </source>
</evidence>
<protein>
    <submittedName>
        <fullName evidence="3">TerD family protein</fullName>
    </submittedName>
</protein>
<evidence type="ECO:0000313" key="4">
    <source>
        <dbReference type="Proteomes" id="UP001164693"/>
    </source>
</evidence>
<dbReference type="PANTHER" id="PTHR32097">
    <property type="entry name" value="CAMP-BINDING PROTEIN 1-RELATED"/>
    <property type="match status" value="1"/>
</dbReference>
<dbReference type="CDD" id="cd06974">
    <property type="entry name" value="TerD_like"/>
    <property type="match status" value="1"/>
</dbReference>
<dbReference type="PANTHER" id="PTHR32097:SF4">
    <property type="entry name" value="GENERAL STRESS PROTEIN 16U"/>
    <property type="match status" value="1"/>
</dbReference>
<dbReference type="EMBL" id="CP097463">
    <property type="protein sequence ID" value="WAX57620.1"/>
    <property type="molecule type" value="Genomic_DNA"/>
</dbReference>
<feature type="domain" description="TerD" evidence="2">
    <location>
        <begin position="4"/>
        <end position="183"/>
    </location>
</feature>
<dbReference type="Gene3D" id="2.60.60.30">
    <property type="entry name" value="sav2460 like domains"/>
    <property type="match status" value="1"/>
</dbReference>
<dbReference type="InterPro" id="IPR051324">
    <property type="entry name" value="Stress/Tellurium_Resist"/>
</dbReference>
<dbReference type="InterPro" id="IPR003325">
    <property type="entry name" value="TerD"/>
</dbReference>
<dbReference type="Proteomes" id="UP001164693">
    <property type="component" value="Chromosome"/>
</dbReference>
<accession>A0ABY7K0C7</accession>
<proteinExistence type="inferred from homology"/>
<keyword evidence="4" id="KW-1185">Reference proteome</keyword>
<comment type="similarity">
    <text evidence="1">Belongs to the CAPAB/TerDEXZ family.</text>
</comment>
<organism evidence="3 4">
    <name type="scientific">Jatrophihabitans cynanchi</name>
    <dbReference type="NCBI Taxonomy" id="2944128"/>
    <lineage>
        <taxon>Bacteria</taxon>
        <taxon>Bacillati</taxon>
        <taxon>Actinomycetota</taxon>
        <taxon>Actinomycetes</taxon>
        <taxon>Jatrophihabitantales</taxon>
        <taxon>Jatrophihabitantaceae</taxon>
        <taxon>Jatrophihabitans</taxon>
    </lineage>
</organism>